<dbReference type="GeneID" id="108624668"/>
<dbReference type="Proteomes" id="UP000694925">
    <property type="component" value="Unplaced"/>
</dbReference>
<evidence type="ECO:0000313" key="1">
    <source>
        <dbReference type="Proteomes" id="UP000694925"/>
    </source>
</evidence>
<dbReference type="InterPro" id="IPR010850">
    <property type="entry name" value="Neuroparsin"/>
</dbReference>
<accession>A0AAJ7N678</accession>
<evidence type="ECO:0000313" key="2">
    <source>
        <dbReference type="RefSeq" id="XP_017879607.1"/>
    </source>
</evidence>
<dbReference type="Gene3D" id="4.10.40.20">
    <property type="match status" value="1"/>
</dbReference>
<dbReference type="RefSeq" id="XP_017879607.1">
    <property type="nucleotide sequence ID" value="XM_018024118.2"/>
</dbReference>
<proteinExistence type="predicted"/>
<keyword evidence="1" id="KW-1185">Reference proteome</keyword>
<reference evidence="2" key="1">
    <citation type="submission" date="2025-08" db="UniProtKB">
        <authorList>
            <consortium name="RefSeq"/>
        </authorList>
    </citation>
    <scope>IDENTIFICATION</scope>
    <source>
        <tissue evidence="2">Whole body</tissue>
    </source>
</reference>
<name>A0AAJ7N678_9HYME</name>
<dbReference type="Pfam" id="PF07327">
    <property type="entry name" value="Neuroparsin"/>
    <property type="match status" value="1"/>
</dbReference>
<dbReference type="CTD" id="100313506"/>
<dbReference type="KEGG" id="ccal:108624668"/>
<organism evidence="1 2">
    <name type="scientific">Ceratina calcarata</name>
    <dbReference type="NCBI Taxonomy" id="156304"/>
    <lineage>
        <taxon>Eukaryota</taxon>
        <taxon>Metazoa</taxon>
        <taxon>Ecdysozoa</taxon>
        <taxon>Arthropoda</taxon>
        <taxon>Hexapoda</taxon>
        <taxon>Insecta</taxon>
        <taxon>Pterygota</taxon>
        <taxon>Neoptera</taxon>
        <taxon>Endopterygota</taxon>
        <taxon>Hymenoptera</taxon>
        <taxon>Apocrita</taxon>
        <taxon>Aculeata</taxon>
        <taxon>Apoidea</taxon>
        <taxon>Anthophila</taxon>
        <taxon>Apidae</taxon>
        <taxon>Ceratina</taxon>
        <taxon>Zadontomerus</taxon>
    </lineage>
</organism>
<gene>
    <name evidence="2" type="primary">LOC108624668</name>
</gene>
<protein>
    <submittedName>
        <fullName evidence="2">Uncharacterized protein LOC108624668</fullName>
    </submittedName>
</protein>
<dbReference type="AlphaFoldDB" id="A0AAJ7N678"/>
<sequence>MAHSTSFRLRVFAFTIHILSNRSFSDDHYSWEISGSTGTEMFARLAVLLAICLVLDKCTGYPSIRQRPPYCQGCGDSCHKCEYGIVLSAACGGIPQCAKGPDELCGGPRELYGTCGEGMHCNCNRCVGCSMEKFGCSKIQNPCLPHKSSELNRFGRFTDVM</sequence>